<evidence type="ECO:0000313" key="6">
    <source>
        <dbReference type="EMBL" id="ATB28377.1"/>
    </source>
</evidence>
<keyword evidence="2 3" id="KW-0802">TPR repeat</keyword>
<dbReference type="KEGG" id="mbd:MEBOL_001823"/>
<dbReference type="Pfam" id="PF12770">
    <property type="entry name" value="CHAT"/>
    <property type="match status" value="1"/>
</dbReference>
<dbReference type="PANTHER" id="PTHR45641:SF19">
    <property type="entry name" value="NEPHROCYSTIN-3"/>
    <property type="match status" value="1"/>
</dbReference>
<evidence type="ECO:0000259" key="5">
    <source>
        <dbReference type="Pfam" id="PF12770"/>
    </source>
</evidence>
<sequence length="1146" mass="125005">MSQVVGWMLAVMLRGAVEGGTAEATPEARRMEARAEYDAAIKRRDAGEYAEARTRAEHALKIREAEFGNSHPEVAASLDQVGELYLLQGELAQAEPLLQSARGLREKLLGKSHPDVALSLHHLATLALEQGLYSRAEPLFLSALSLREAALDKKHPDVATSVHGLASLYNARGLYSQAEPHYDRARELREAALGGRHPDFATSLNGLASLYSAQGLYDQAKSLHERALLIQEAALGKSHPDIALSLHGLASLHRDQGRYSEAEPLIQRALALREVALGNKHPHFARSLHHLAALYLDQGQYDRAEPIVQRALEIQEAALGKSHPDVATSLHDLATLYSAQGLYGRAQPLYENALKLRETALGEKHPKVATSLHHLATFYLSQGLYDQAEPLLQRALKLRETALGENHPEVATSLHHLATLYLGQGLYGQADPLFWRALKLQEATLGEKHPDFATSLHDLGTLYARQGLYDLAQPLYENALELREAALGGNHLHVASSLHALATLYADNGLYNEAEPRLLRALKLREETLGDNHPDVATSLEELARIRMAQHRLADALPLYSRAFSISEQRLRQEALDFSESRLANFLQQLRTSEETLYTLLRAHPEDARVRNLALSAVLLLKGRSVEETAHISRTLYQSLSAEDRDTLEKLRSLRAQLASRSLAGPGPLTPSAYQQQLKTLTEEGNALEVDLAKRSAPLRSLTALPPPSQIVERVAASLPKDGVLVEFIAYNDSPLVLPPRTPRVKVPRQLRYLALVLFPDASTRAVDLGPARPIDTAASLLHHALAHRDPAFQTIAHTLYRSAFQPLLPLLGNTRRILLSPDGQLGLIPLAVLHDGRGFLVDSFDFTYLTSGRELLPRSQESAPSSFVFVLADPDFSASATIAANSAPPSTPPADALERFFQDSRPLVPGSAFTPLPGTRREAEGILGLLPQAQIFLGPEATKERLLHLPTPGILHLATHGFYLGSAASSDPAPRAAVSLEQPESPPPPQSQPLLNSGIVLATPRAKEPGDSALRPDSILVTALELAGLDLWGTQLVVLSACDTGRGEVHLGQGIYGLRRALVVAGAETVVMSLWSVNDDSTRLLMKAYYRNLLAGQGRASALREAMRSLRATHPHPYYWAPFIALGSDAPLKAITPSEPRKPTP</sequence>
<evidence type="ECO:0000256" key="2">
    <source>
        <dbReference type="ARBA" id="ARBA00022803"/>
    </source>
</evidence>
<name>A0A250IB66_9BACT</name>
<protein>
    <recommendedName>
        <fullName evidence="5">CHAT domain-containing protein</fullName>
    </recommendedName>
</protein>
<gene>
    <name evidence="6" type="ORF">MEBOL_001823</name>
</gene>
<dbReference type="InterPro" id="IPR024983">
    <property type="entry name" value="CHAT_dom"/>
</dbReference>
<reference evidence="6 7" key="1">
    <citation type="submission" date="2017-06" db="EMBL/GenBank/DDBJ databases">
        <authorList>
            <person name="Kim H.J."/>
            <person name="Triplett B.A."/>
        </authorList>
    </citation>
    <scope>NUCLEOTIDE SEQUENCE [LARGE SCALE GENOMIC DNA]</scope>
    <source>
        <strain evidence="6 7">DSM 14713</strain>
    </source>
</reference>
<dbReference type="Pfam" id="PF13424">
    <property type="entry name" value="TPR_12"/>
    <property type="match status" value="6"/>
</dbReference>
<keyword evidence="7" id="KW-1185">Reference proteome</keyword>
<proteinExistence type="predicted"/>
<evidence type="ECO:0000256" key="3">
    <source>
        <dbReference type="PROSITE-ProRule" id="PRU00339"/>
    </source>
</evidence>
<feature type="repeat" description="TPR" evidence="3">
    <location>
        <begin position="369"/>
        <end position="402"/>
    </location>
</feature>
<evidence type="ECO:0000256" key="4">
    <source>
        <dbReference type="SAM" id="MobiDB-lite"/>
    </source>
</evidence>
<feature type="repeat" description="TPR" evidence="3">
    <location>
        <begin position="285"/>
        <end position="318"/>
    </location>
</feature>
<keyword evidence="1" id="KW-0677">Repeat</keyword>
<accession>A0A250IB66</accession>
<feature type="compositionally biased region" description="Low complexity" evidence="4">
    <location>
        <begin position="975"/>
        <end position="984"/>
    </location>
</feature>
<dbReference type="AlphaFoldDB" id="A0A250IB66"/>
<dbReference type="InterPro" id="IPR011990">
    <property type="entry name" value="TPR-like_helical_dom_sf"/>
</dbReference>
<feature type="repeat" description="TPR" evidence="3">
    <location>
        <begin position="453"/>
        <end position="486"/>
    </location>
</feature>
<evidence type="ECO:0000256" key="1">
    <source>
        <dbReference type="ARBA" id="ARBA00022737"/>
    </source>
</evidence>
<dbReference type="PANTHER" id="PTHR45641">
    <property type="entry name" value="TETRATRICOPEPTIDE REPEAT PROTEIN (AFU_ORTHOLOGUE AFUA_6G03870)"/>
    <property type="match status" value="1"/>
</dbReference>
<feature type="domain" description="CHAT" evidence="5">
    <location>
        <begin position="796"/>
        <end position="1129"/>
    </location>
</feature>
<dbReference type="PROSITE" id="PS50005">
    <property type="entry name" value="TPR"/>
    <property type="match status" value="3"/>
</dbReference>
<dbReference type="RefSeq" id="WP_245919597.1">
    <property type="nucleotide sequence ID" value="NZ_CP022163.1"/>
</dbReference>
<dbReference type="Gene3D" id="1.25.40.10">
    <property type="entry name" value="Tetratricopeptide repeat domain"/>
    <property type="match status" value="3"/>
</dbReference>
<dbReference type="PRINTS" id="PR00381">
    <property type="entry name" value="KINESINLIGHT"/>
</dbReference>
<dbReference type="SUPFAM" id="SSF48452">
    <property type="entry name" value="TPR-like"/>
    <property type="match status" value="4"/>
</dbReference>
<evidence type="ECO:0000313" key="7">
    <source>
        <dbReference type="Proteomes" id="UP000217289"/>
    </source>
</evidence>
<dbReference type="EMBL" id="CP022163">
    <property type="protein sequence ID" value="ATB28377.1"/>
    <property type="molecule type" value="Genomic_DNA"/>
</dbReference>
<dbReference type="SMART" id="SM00028">
    <property type="entry name" value="TPR"/>
    <property type="match status" value="13"/>
</dbReference>
<organism evidence="6 7">
    <name type="scientific">Melittangium boletus DSM 14713</name>
    <dbReference type="NCBI Taxonomy" id="1294270"/>
    <lineage>
        <taxon>Bacteria</taxon>
        <taxon>Pseudomonadati</taxon>
        <taxon>Myxococcota</taxon>
        <taxon>Myxococcia</taxon>
        <taxon>Myxococcales</taxon>
        <taxon>Cystobacterineae</taxon>
        <taxon>Archangiaceae</taxon>
        <taxon>Melittangium</taxon>
    </lineage>
</organism>
<dbReference type="InterPro" id="IPR019734">
    <property type="entry name" value="TPR_rpt"/>
</dbReference>
<dbReference type="Proteomes" id="UP000217289">
    <property type="component" value="Chromosome"/>
</dbReference>
<feature type="region of interest" description="Disordered" evidence="4">
    <location>
        <begin position="975"/>
        <end position="996"/>
    </location>
</feature>